<dbReference type="InterPro" id="IPR007941">
    <property type="entry name" value="DUF726"/>
</dbReference>
<gene>
    <name evidence="6" type="ORF">AFUS01_LOCUS32993</name>
</gene>
<proteinExistence type="predicted"/>
<keyword evidence="2 5" id="KW-0812">Transmembrane</keyword>
<feature type="transmembrane region" description="Helical" evidence="5">
    <location>
        <begin position="306"/>
        <end position="329"/>
    </location>
</feature>
<evidence type="ECO:0008006" key="8">
    <source>
        <dbReference type="Google" id="ProtNLM"/>
    </source>
</evidence>
<name>A0A8J2KZN5_9HEXA</name>
<evidence type="ECO:0000313" key="6">
    <source>
        <dbReference type="EMBL" id="CAG7822738.1"/>
    </source>
</evidence>
<dbReference type="AlphaFoldDB" id="A0A8J2KZN5"/>
<dbReference type="Pfam" id="PF05277">
    <property type="entry name" value="DUF726"/>
    <property type="match status" value="1"/>
</dbReference>
<evidence type="ECO:0000256" key="2">
    <source>
        <dbReference type="ARBA" id="ARBA00022692"/>
    </source>
</evidence>
<evidence type="ECO:0000256" key="4">
    <source>
        <dbReference type="ARBA" id="ARBA00023136"/>
    </source>
</evidence>
<dbReference type="Proteomes" id="UP000708208">
    <property type="component" value="Unassembled WGS sequence"/>
</dbReference>
<evidence type="ECO:0000256" key="5">
    <source>
        <dbReference type="SAM" id="Phobius"/>
    </source>
</evidence>
<feature type="transmembrane region" description="Helical" evidence="5">
    <location>
        <begin position="188"/>
        <end position="211"/>
    </location>
</feature>
<dbReference type="GO" id="GO:0016020">
    <property type="term" value="C:membrane"/>
    <property type="evidence" value="ECO:0007669"/>
    <property type="project" value="UniProtKB-SubCell"/>
</dbReference>
<accession>A0A8J2KZN5</accession>
<dbReference type="PANTHER" id="PTHR17920">
    <property type="entry name" value="TRANSMEMBRANE AND COILED-COIL DOMAIN-CONTAINING PROTEIN 4 TMCO4"/>
    <property type="match status" value="1"/>
</dbReference>
<evidence type="ECO:0000256" key="1">
    <source>
        <dbReference type="ARBA" id="ARBA00004141"/>
    </source>
</evidence>
<dbReference type="PANTHER" id="PTHR17920:SF3">
    <property type="entry name" value="TRANSMEMBRANE AND COILED-COIL DOMAIN-CONTAINING PROTEIN 4"/>
    <property type="match status" value="1"/>
</dbReference>
<keyword evidence="4 5" id="KW-0472">Membrane</keyword>
<keyword evidence="3 5" id="KW-1133">Transmembrane helix</keyword>
<evidence type="ECO:0000313" key="7">
    <source>
        <dbReference type="Proteomes" id="UP000708208"/>
    </source>
</evidence>
<evidence type="ECO:0000256" key="3">
    <source>
        <dbReference type="ARBA" id="ARBA00022989"/>
    </source>
</evidence>
<feature type="transmembrane region" description="Helical" evidence="5">
    <location>
        <begin position="150"/>
        <end position="176"/>
    </location>
</feature>
<reference evidence="6" key="1">
    <citation type="submission" date="2021-06" db="EMBL/GenBank/DDBJ databases">
        <authorList>
            <person name="Hodson N. C."/>
            <person name="Mongue J. A."/>
            <person name="Jaron S. K."/>
        </authorList>
    </citation>
    <scope>NUCLEOTIDE SEQUENCE</scope>
</reference>
<organism evidence="6 7">
    <name type="scientific">Allacma fusca</name>
    <dbReference type="NCBI Taxonomy" id="39272"/>
    <lineage>
        <taxon>Eukaryota</taxon>
        <taxon>Metazoa</taxon>
        <taxon>Ecdysozoa</taxon>
        <taxon>Arthropoda</taxon>
        <taxon>Hexapoda</taxon>
        <taxon>Collembola</taxon>
        <taxon>Symphypleona</taxon>
        <taxon>Sminthuridae</taxon>
        <taxon>Allacma</taxon>
    </lineage>
</organism>
<comment type="caution">
    <text evidence="6">The sequence shown here is derived from an EMBL/GenBank/DDBJ whole genome shotgun (WGS) entry which is preliminary data.</text>
</comment>
<dbReference type="OrthoDB" id="277931at2759"/>
<keyword evidence="7" id="KW-1185">Reference proteome</keyword>
<comment type="subcellular location">
    <subcellularLocation>
        <location evidence="1">Membrane</location>
        <topology evidence="1">Multi-pass membrane protein</topology>
    </subcellularLocation>
</comment>
<dbReference type="EMBL" id="CAJVCH010527265">
    <property type="protein sequence ID" value="CAG7822738.1"/>
    <property type="molecule type" value="Genomic_DNA"/>
</dbReference>
<protein>
    <recommendedName>
        <fullName evidence="8">Transmembrane and coiled-coil domain-containing protein 4</fullName>
    </recommendedName>
</protein>
<sequence length="535" mass="58132">MSDSLGDVNCNVEAHKTISLESKTGFTDAAKYSYAALCSLALKQLYSDDTPHHEFAERLIKSVRHHLGLPGHSDQVMLALFRGEVRSGKYDSRTRALILGVSKYLNISWSLVEMMEESAVKFLTEEKQTKTEDEVKENVKRQRNRKIKRYALVGLATLGGGALLGLTGGLAAPLIGAGVGSVLGGATAAALGSTAGAAVIGSLFGVAGAGLSGFKMQKRVGEVEEFAFKPLRKVRSKNLHVAIAVSGWLSEESGETGFWSPWKNLKISQEQYCLMYESQYLLELGRAMDYLLSFAVSMAAQEALKLTILSGLITAIAWPASLLTLASVLDNPWGVCCRRSAQIGRTLADVLLSRRHGNRPVTLIGVSLGARVVFYCLMELSQRKGSEGIVLDAVMLGAPVSGRASNWSNLSRVVAGNIVNGYCSGDWLLKFLYRGTTGHYRIAGLEKITWTHPRMHNVDLSSIVSGHMDYADKIDEILISLGYAEAEETLNTLRKSSSCVNLRSRDKALNRSHSIDSLVMVRKVEAAKNMRIGGK</sequence>